<feature type="domain" description="Disease resistance R13L4/SHOC-2-like LRR" evidence="4">
    <location>
        <begin position="213"/>
        <end position="273"/>
    </location>
</feature>
<dbReference type="PANTHER" id="PTHR23155">
    <property type="entry name" value="DISEASE RESISTANCE PROTEIN RP"/>
    <property type="match status" value="1"/>
</dbReference>
<evidence type="ECO:0000259" key="3">
    <source>
        <dbReference type="Pfam" id="PF23559"/>
    </source>
</evidence>
<comment type="caution">
    <text evidence="5">The sequence shown here is derived from an EMBL/GenBank/DDBJ whole genome shotgun (WGS) entry which is preliminary data.</text>
</comment>
<accession>A0A2H5QMG9</accession>
<dbReference type="EMBL" id="BDQV01000518">
    <property type="protein sequence ID" value="GAY65813.1"/>
    <property type="molecule type" value="Genomic_DNA"/>
</dbReference>
<evidence type="ECO:0000256" key="1">
    <source>
        <dbReference type="ARBA" id="ARBA00022737"/>
    </source>
</evidence>
<feature type="domain" description="Disease resistance protein winged helix" evidence="3">
    <location>
        <begin position="37"/>
        <end position="108"/>
    </location>
</feature>
<dbReference type="Pfam" id="PF23598">
    <property type="entry name" value="LRR_14"/>
    <property type="match status" value="1"/>
</dbReference>
<reference evidence="5 6" key="1">
    <citation type="journal article" date="2017" name="Front. Genet.">
        <title>Draft sequencing of the heterozygous diploid genome of Satsuma (Citrus unshiu Marc.) using a hybrid assembly approach.</title>
        <authorList>
            <person name="Shimizu T."/>
            <person name="Tanizawa Y."/>
            <person name="Mochizuki T."/>
            <person name="Nagasaki H."/>
            <person name="Yoshioka T."/>
            <person name="Toyoda A."/>
            <person name="Fujiyama A."/>
            <person name="Kaminuma E."/>
            <person name="Nakamura Y."/>
        </authorList>
    </citation>
    <scope>NUCLEOTIDE SEQUENCE [LARGE SCALE GENOMIC DNA]</scope>
    <source>
        <strain evidence="6">cv. Miyagawa wase</strain>
    </source>
</reference>
<dbReference type="InterPro" id="IPR036388">
    <property type="entry name" value="WH-like_DNA-bd_sf"/>
</dbReference>
<dbReference type="Gene3D" id="3.80.10.10">
    <property type="entry name" value="Ribonuclease Inhibitor"/>
    <property type="match status" value="1"/>
</dbReference>
<dbReference type="PANTHER" id="PTHR23155:SF1156">
    <property type="entry name" value="LEUCINE-RICH REPEAT AND WD REPEAT-CONTAINING PROTEIN 1"/>
    <property type="match status" value="1"/>
</dbReference>
<proteinExistence type="predicted"/>
<name>A0A2H5QMG9_CITUN</name>
<dbReference type="Proteomes" id="UP000236630">
    <property type="component" value="Unassembled WGS sequence"/>
</dbReference>
<dbReference type="Gene3D" id="1.10.10.10">
    <property type="entry name" value="Winged helix-like DNA-binding domain superfamily/Winged helix DNA-binding domain"/>
    <property type="match status" value="1"/>
</dbReference>
<dbReference type="InterPro" id="IPR044974">
    <property type="entry name" value="Disease_R_plants"/>
</dbReference>
<sequence>MWKAEEIGKGLLTPLLLSYNDLSSNSMVKRYFSFCAVFPKDYNMYKEELISLWMAQGYLNAEEYEEMEMTGEECFNILAARSFFQEYEKNDDDGIMSFKMHDIVHDFAQFVSSKECLWLEINGTKESVINSFGGKVCPLGLKFKGGASFPMSIHGLNRLRTLLIDDESSSNSSLDSSILPELFSKLACLRALVIRQSFLLFRLDPNLIREIPKDVRKLMHLKYLNLSELHIERLPETLCELYNLQKLDIRGCRNLRELPAGIGKLKNMRSLLNGLTCSLKYMLLKSQPTKLIFTRFFLDKLEVGGTNI</sequence>
<dbReference type="InterPro" id="IPR058922">
    <property type="entry name" value="WHD_DRP"/>
</dbReference>
<evidence type="ECO:0000256" key="2">
    <source>
        <dbReference type="ARBA" id="ARBA00022821"/>
    </source>
</evidence>
<keyword evidence="6" id="KW-1185">Reference proteome</keyword>
<evidence type="ECO:0000313" key="6">
    <source>
        <dbReference type="Proteomes" id="UP000236630"/>
    </source>
</evidence>
<dbReference type="SUPFAM" id="SSF52058">
    <property type="entry name" value="L domain-like"/>
    <property type="match status" value="1"/>
</dbReference>
<evidence type="ECO:0000259" key="4">
    <source>
        <dbReference type="Pfam" id="PF23598"/>
    </source>
</evidence>
<keyword evidence="1" id="KW-0677">Repeat</keyword>
<protein>
    <recommendedName>
        <fullName evidence="7">NB-ARC domain-containing protein</fullName>
    </recommendedName>
</protein>
<dbReference type="InterPro" id="IPR032675">
    <property type="entry name" value="LRR_dom_sf"/>
</dbReference>
<evidence type="ECO:0000313" key="5">
    <source>
        <dbReference type="EMBL" id="GAY65813.1"/>
    </source>
</evidence>
<dbReference type="InterPro" id="IPR055414">
    <property type="entry name" value="LRR_R13L4/SHOC2-like"/>
</dbReference>
<evidence type="ECO:0008006" key="7">
    <source>
        <dbReference type="Google" id="ProtNLM"/>
    </source>
</evidence>
<dbReference type="Pfam" id="PF23559">
    <property type="entry name" value="WHD_DRP"/>
    <property type="match status" value="1"/>
</dbReference>
<keyword evidence="2" id="KW-0611">Plant defense</keyword>
<dbReference type="FunFam" id="1.10.10.10:FF:000322">
    <property type="entry name" value="Probable disease resistance protein At1g63360"/>
    <property type="match status" value="1"/>
</dbReference>
<organism evidence="5 6">
    <name type="scientific">Citrus unshiu</name>
    <name type="common">Satsuma mandarin</name>
    <name type="synonym">Citrus nobilis var. unshiu</name>
    <dbReference type="NCBI Taxonomy" id="55188"/>
    <lineage>
        <taxon>Eukaryota</taxon>
        <taxon>Viridiplantae</taxon>
        <taxon>Streptophyta</taxon>
        <taxon>Embryophyta</taxon>
        <taxon>Tracheophyta</taxon>
        <taxon>Spermatophyta</taxon>
        <taxon>Magnoliopsida</taxon>
        <taxon>eudicotyledons</taxon>
        <taxon>Gunneridae</taxon>
        <taxon>Pentapetalae</taxon>
        <taxon>rosids</taxon>
        <taxon>malvids</taxon>
        <taxon>Sapindales</taxon>
        <taxon>Rutaceae</taxon>
        <taxon>Aurantioideae</taxon>
        <taxon>Citrus</taxon>
    </lineage>
</organism>
<dbReference type="AlphaFoldDB" id="A0A2H5QMG9"/>
<gene>
    <name evidence="5" type="ORF">CUMW_243950</name>
</gene>
<dbReference type="GO" id="GO:0098542">
    <property type="term" value="P:defense response to other organism"/>
    <property type="evidence" value="ECO:0007669"/>
    <property type="project" value="TreeGrafter"/>
</dbReference>